<accession>A0AAV9INV1</accession>
<feature type="region of interest" description="Disordered" evidence="1">
    <location>
        <begin position="125"/>
        <end position="182"/>
    </location>
</feature>
<feature type="region of interest" description="Disordered" evidence="1">
    <location>
        <begin position="196"/>
        <end position="220"/>
    </location>
</feature>
<evidence type="ECO:0000313" key="4">
    <source>
        <dbReference type="Proteomes" id="UP001300502"/>
    </source>
</evidence>
<dbReference type="Proteomes" id="UP001300502">
    <property type="component" value="Unassembled WGS sequence"/>
</dbReference>
<dbReference type="InterPro" id="IPR050923">
    <property type="entry name" value="Cell_Proc_Reg/RNA_Proc"/>
</dbReference>
<dbReference type="InterPro" id="IPR008984">
    <property type="entry name" value="SMAD_FHA_dom_sf"/>
</dbReference>
<name>A0AAV9INV1_9RHOD</name>
<reference evidence="3 4" key="1">
    <citation type="submission" date="2022-07" db="EMBL/GenBank/DDBJ databases">
        <title>Genome-wide signatures of adaptation to extreme environments.</title>
        <authorList>
            <person name="Cho C.H."/>
            <person name="Yoon H.S."/>
        </authorList>
    </citation>
    <scope>NUCLEOTIDE SEQUENCE [LARGE SCALE GENOMIC DNA]</scope>
    <source>
        <strain evidence="3 4">108.79 E11</strain>
    </source>
</reference>
<dbReference type="AlphaFoldDB" id="A0AAV9INV1"/>
<dbReference type="InterPro" id="IPR000253">
    <property type="entry name" value="FHA_dom"/>
</dbReference>
<evidence type="ECO:0000259" key="2">
    <source>
        <dbReference type="PROSITE" id="PS50006"/>
    </source>
</evidence>
<evidence type="ECO:0000313" key="3">
    <source>
        <dbReference type="EMBL" id="KAK4529102.1"/>
    </source>
</evidence>
<feature type="compositionally biased region" description="Basic and acidic residues" evidence="1">
    <location>
        <begin position="147"/>
        <end position="161"/>
    </location>
</feature>
<feature type="compositionally biased region" description="Polar residues" evidence="1">
    <location>
        <begin position="129"/>
        <end position="146"/>
    </location>
</feature>
<organism evidence="3 4">
    <name type="scientific">Galdieria yellowstonensis</name>
    <dbReference type="NCBI Taxonomy" id="3028027"/>
    <lineage>
        <taxon>Eukaryota</taxon>
        <taxon>Rhodophyta</taxon>
        <taxon>Bangiophyceae</taxon>
        <taxon>Galdieriales</taxon>
        <taxon>Galdieriaceae</taxon>
        <taxon>Galdieria</taxon>
    </lineage>
</organism>
<evidence type="ECO:0000256" key="1">
    <source>
        <dbReference type="SAM" id="MobiDB-lite"/>
    </source>
</evidence>
<dbReference type="SUPFAM" id="SSF49879">
    <property type="entry name" value="SMAD/FHA domain"/>
    <property type="match status" value="1"/>
</dbReference>
<keyword evidence="4" id="KW-1185">Reference proteome</keyword>
<dbReference type="Gene3D" id="2.60.200.20">
    <property type="match status" value="1"/>
</dbReference>
<dbReference type="Pfam" id="PF00498">
    <property type="entry name" value="FHA"/>
    <property type="match status" value="1"/>
</dbReference>
<feature type="compositionally biased region" description="Acidic residues" evidence="1">
    <location>
        <begin position="168"/>
        <end position="181"/>
    </location>
</feature>
<proteinExistence type="predicted"/>
<gene>
    <name evidence="3" type="ORF">GAYE_SCF7681MG7054</name>
</gene>
<feature type="domain" description="FHA" evidence="2">
    <location>
        <begin position="40"/>
        <end position="89"/>
    </location>
</feature>
<feature type="compositionally biased region" description="Acidic residues" evidence="1">
    <location>
        <begin position="296"/>
        <end position="305"/>
    </location>
</feature>
<protein>
    <recommendedName>
        <fullName evidence="2">FHA domain-containing protein</fullName>
    </recommendedName>
</protein>
<dbReference type="PROSITE" id="PS50006">
    <property type="entry name" value="FHA_DOMAIN"/>
    <property type="match status" value="1"/>
</dbReference>
<sequence length="364" mass="41865">MEKHYEEPSWSSCLSEPLLLEVIKEGVVINSIKLIGKPYFWVGRTPDCDVQLDHPSVSRLHAVIQSDGAQLYLYDLESTHGTYLKKQKLEPRKYFPVHVGEPFHFGLSTRQFVVSYGLRVEEEEEHSVQETSACSVSSREQNWSGRDTQKNHLPENNDAKKNQRGSGDEEEEDELFETEDEERQRLEALGGFEDVLGANFGDDSDDEFYDRTGSSYRNKPTVISNHQKESSLTKHVMNNTTEEEDELEEFMKQNQQALDNQRQNVKTLATNDNHIHSDETNVLDNTANTRKKEENEANEQEEEEEEKRNARKRARIPYGPTRASLPVYDRKLISAQMSDPDGEWQPPSGQSGDGKTWLNDVLHY</sequence>
<dbReference type="EMBL" id="JANCYU010000075">
    <property type="protein sequence ID" value="KAK4529102.1"/>
    <property type="molecule type" value="Genomic_DNA"/>
</dbReference>
<comment type="caution">
    <text evidence="3">The sequence shown here is derived from an EMBL/GenBank/DDBJ whole genome shotgun (WGS) entry which is preliminary data.</text>
</comment>
<feature type="region of interest" description="Disordered" evidence="1">
    <location>
        <begin position="270"/>
        <end position="364"/>
    </location>
</feature>
<dbReference type="PANTHER" id="PTHR23308">
    <property type="entry name" value="NUCLEAR INHIBITOR OF PROTEIN PHOSPHATASE-1"/>
    <property type="match status" value="1"/>
</dbReference>
<dbReference type="SMART" id="SM00240">
    <property type="entry name" value="FHA"/>
    <property type="match status" value="1"/>
</dbReference>